<evidence type="ECO:0000313" key="11">
    <source>
        <dbReference type="EMBL" id="KAJ8395957.1"/>
    </source>
</evidence>
<organism evidence="11 12">
    <name type="scientific">Aldrovandia affinis</name>
    <dbReference type="NCBI Taxonomy" id="143900"/>
    <lineage>
        <taxon>Eukaryota</taxon>
        <taxon>Metazoa</taxon>
        <taxon>Chordata</taxon>
        <taxon>Craniata</taxon>
        <taxon>Vertebrata</taxon>
        <taxon>Euteleostomi</taxon>
        <taxon>Actinopterygii</taxon>
        <taxon>Neopterygii</taxon>
        <taxon>Teleostei</taxon>
        <taxon>Notacanthiformes</taxon>
        <taxon>Halosauridae</taxon>
        <taxon>Aldrovandia</taxon>
    </lineage>
</organism>
<comment type="subcellular location">
    <subcellularLocation>
        <location evidence="1">Cell membrane</location>
        <topology evidence="1">Multi-pass membrane protein</topology>
    </subcellularLocation>
</comment>
<dbReference type="EMBL" id="JAINUG010000111">
    <property type="protein sequence ID" value="KAJ8395957.1"/>
    <property type="molecule type" value="Genomic_DNA"/>
</dbReference>
<feature type="transmembrane region" description="Helical" evidence="9">
    <location>
        <begin position="247"/>
        <end position="270"/>
    </location>
</feature>
<dbReference type="InterPro" id="IPR000355">
    <property type="entry name" value="Chemokine_rcpt"/>
</dbReference>
<protein>
    <recommendedName>
        <fullName evidence="10">G-protein coupled receptors family 1 profile domain-containing protein</fullName>
    </recommendedName>
</protein>
<dbReference type="GO" id="GO:0006955">
    <property type="term" value="P:immune response"/>
    <property type="evidence" value="ECO:0007669"/>
    <property type="project" value="TreeGrafter"/>
</dbReference>
<evidence type="ECO:0000256" key="1">
    <source>
        <dbReference type="ARBA" id="ARBA00004651"/>
    </source>
</evidence>
<dbReference type="Pfam" id="PF00001">
    <property type="entry name" value="7tm_1"/>
    <property type="match status" value="1"/>
</dbReference>
<reference evidence="11" key="1">
    <citation type="journal article" date="2023" name="Science">
        <title>Genome structures resolve the early diversification of teleost fishes.</title>
        <authorList>
            <person name="Parey E."/>
            <person name="Louis A."/>
            <person name="Montfort J."/>
            <person name="Bouchez O."/>
            <person name="Roques C."/>
            <person name="Iampietro C."/>
            <person name="Lluch J."/>
            <person name="Castinel A."/>
            <person name="Donnadieu C."/>
            <person name="Desvignes T."/>
            <person name="Floi Bucao C."/>
            <person name="Jouanno E."/>
            <person name="Wen M."/>
            <person name="Mejri S."/>
            <person name="Dirks R."/>
            <person name="Jansen H."/>
            <person name="Henkel C."/>
            <person name="Chen W.J."/>
            <person name="Zahm M."/>
            <person name="Cabau C."/>
            <person name="Klopp C."/>
            <person name="Thompson A.W."/>
            <person name="Robinson-Rechavi M."/>
            <person name="Braasch I."/>
            <person name="Lecointre G."/>
            <person name="Bobe J."/>
            <person name="Postlethwait J.H."/>
            <person name="Berthelot C."/>
            <person name="Roest Crollius H."/>
            <person name="Guiguen Y."/>
        </authorList>
    </citation>
    <scope>NUCLEOTIDE SEQUENCE</scope>
    <source>
        <strain evidence="11">NC1722</strain>
    </source>
</reference>
<dbReference type="GO" id="GO:0019722">
    <property type="term" value="P:calcium-mediated signaling"/>
    <property type="evidence" value="ECO:0007669"/>
    <property type="project" value="TreeGrafter"/>
</dbReference>
<keyword evidence="4 9" id="KW-1133">Transmembrane helix</keyword>
<evidence type="ECO:0000256" key="8">
    <source>
        <dbReference type="ARBA" id="ARBA00023224"/>
    </source>
</evidence>
<sequence>MDSAYTAVASSPQTSTDYYYYYDGGFGNDSLVFLDEDKSQRFGGTFSGVLYSLIFLLSLVGNCFLLWALLRREDLRKTTNIFLLQLTVSNLLLTLTLPFWAVYHLQEWVFGQLACHLTVGVFFLGFYSYMTFLAAMTVDRYIAVVHAVPRPQVRTPRRFALTSTALWLVCIAASVPDAIYSETKDDSHNGKLCQPTPLPLHLELLGYFLQIGVFFFLPFAIILFCYCRIWATILRCRSSRRHHAIRLIFFIVVGFISCWAPYNIVLLLSSLRLLGCPALMGPGAAEKLGYSYYVCHALAYCHCFLNPALHIFGGGKFRSYLSLVHRSAGRLSSQNSMQRGSASHQTFV</sequence>
<proteinExistence type="predicted"/>
<dbReference type="GO" id="GO:0016493">
    <property type="term" value="F:C-C chemokine receptor activity"/>
    <property type="evidence" value="ECO:0007669"/>
    <property type="project" value="TreeGrafter"/>
</dbReference>
<evidence type="ECO:0000256" key="7">
    <source>
        <dbReference type="ARBA" id="ARBA00023170"/>
    </source>
</evidence>
<dbReference type="InterPro" id="IPR050119">
    <property type="entry name" value="CCR1-9-like"/>
</dbReference>
<feature type="transmembrane region" description="Helical" evidence="9">
    <location>
        <begin position="159"/>
        <end position="180"/>
    </location>
</feature>
<feature type="transmembrane region" description="Helical" evidence="9">
    <location>
        <begin position="49"/>
        <end position="70"/>
    </location>
</feature>
<feature type="domain" description="G-protein coupled receptors family 1 profile" evidence="10">
    <location>
        <begin position="61"/>
        <end position="310"/>
    </location>
</feature>
<evidence type="ECO:0000256" key="2">
    <source>
        <dbReference type="ARBA" id="ARBA00022475"/>
    </source>
</evidence>
<keyword evidence="12" id="KW-1185">Reference proteome</keyword>
<evidence type="ECO:0000259" key="10">
    <source>
        <dbReference type="PROSITE" id="PS50262"/>
    </source>
</evidence>
<dbReference type="SUPFAM" id="SSF81321">
    <property type="entry name" value="Family A G protein-coupled receptor-like"/>
    <property type="match status" value="1"/>
</dbReference>
<dbReference type="PRINTS" id="PR00657">
    <property type="entry name" value="CCCHEMOKINER"/>
</dbReference>
<feature type="transmembrane region" description="Helical" evidence="9">
    <location>
        <begin position="82"/>
        <end position="103"/>
    </location>
</feature>
<keyword evidence="2" id="KW-1003">Cell membrane</keyword>
<dbReference type="PRINTS" id="PR00237">
    <property type="entry name" value="GPCRRHODOPSN"/>
</dbReference>
<keyword evidence="5" id="KW-0297">G-protein coupled receptor</keyword>
<dbReference type="PANTHER" id="PTHR10489">
    <property type="entry name" value="CELL ADHESION MOLECULE"/>
    <property type="match status" value="1"/>
</dbReference>
<evidence type="ECO:0000256" key="5">
    <source>
        <dbReference type="ARBA" id="ARBA00023040"/>
    </source>
</evidence>
<evidence type="ECO:0000256" key="3">
    <source>
        <dbReference type="ARBA" id="ARBA00022692"/>
    </source>
</evidence>
<evidence type="ECO:0000313" key="12">
    <source>
        <dbReference type="Proteomes" id="UP001221898"/>
    </source>
</evidence>
<dbReference type="Proteomes" id="UP001221898">
    <property type="component" value="Unassembled WGS sequence"/>
</dbReference>
<dbReference type="GO" id="GO:0009897">
    <property type="term" value="C:external side of plasma membrane"/>
    <property type="evidence" value="ECO:0007669"/>
    <property type="project" value="TreeGrafter"/>
</dbReference>
<keyword evidence="8" id="KW-0807">Transducer</keyword>
<dbReference type="InterPro" id="IPR000276">
    <property type="entry name" value="GPCR_Rhodpsn"/>
</dbReference>
<dbReference type="Gene3D" id="1.20.1070.10">
    <property type="entry name" value="Rhodopsin 7-helix transmembrane proteins"/>
    <property type="match status" value="1"/>
</dbReference>
<keyword evidence="6 9" id="KW-0472">Membrane</keyword>
<comment type="caution">
    <text evidence="11">The sequence shown here is derived from an EMBL/GenBank/DDBJ whole genome shotgun (WGS) entry which is preliminary data.</text>
</comment>
<feature type="transmembrane region" description="Helical" evidence="9">
    <location>
        <begin position="204"/>
        <end position="226"/>
    </location>
</feature>
<dbReference type="GO" id="GO:0007204">
    <property type="term" value="P:positive regulation of cytosolic calcium ion concentration"/>
    <property type="evidence" value="ECO:0007669"/>
    <property type="project" value="TreeGrafter"/>
</dbReference>
<dbReference type="GO" id="GO:0019957">
    <property type="term" value="F:C-C chemokine binding"/>
    <property type="evidence" value="ECO:0007669"/>
    <property type="project" value="TreeGrafter"/>
</dbReference>
<keyword evidence="7" id="KW-0675">Receptor</keyword>
<name>A0AAD7S4S9_9TELE</name>
<dbReference type="InterPro" id="IPR017452">
    <property type="entry name" value="GPCR_Rhodpsn_7TM"/>
</dbReference>
<gene>
    <name evidence="11" type="ORF">AAFF_G00026650</name>
</gene>
<feature type="transmembrane region" description="Helical" evidence="9">
    <location>
        <begin position="109"/>
        <end position="138"/>
    </location>
</feature>
<dbReference type="AlphaFoldDB" id="A0AAD7S4S9"/>
<dbReference type="PANTHER" id="PTHR10489:SF922">
    <property type="entry name" value="C-C CHEMOKINE RECEPTOR FAMILY-LIKE-RELATED"/>
    <property type="match status" value="1"/>
</dbReference>
<dbReference type="PROSITE" id="PS50262">
    <property type="entry name" value="G_PROTEIN_RECEP_F1_2"/>
    <property type="match status" value="1"/>
</dbReference>
<evidence type="ECO:0000256" key="6">
    <source>
        <dbReference type="ARBA" id="ARBA00023136"/>
    </source>
</evidence>
<evidence type="ECO:0000256" key="4">
    <source>
        <dbReference type="ARBA" id="ARBA00022989"/>
    </source>
</evidence>
<evidence type="ECO:0000256" key="9">
    <source>
        <dbReference type="SAM" id="Phobius"/>
    </source>
</evidence>
<dbReference type="GO" id="GO:0060326">
    <property type="term" value="P:cell chemotaxis"/>
    <property type="evidence" value="ECO:0007669"/>
    <property type="project" value="TreeGrafter"/>
</dbReference>
<keyword evidence="3 9" id="KW-0812">Transmembrane</keyword>
<accession>A0AAD7S4S9</accession>